<evidence type="ECO:0000313" key="3">
    <source>
        <dbReference type="Proteomes" id="UP000177950"/>
    </source>
</evidence>
<reference evidence="2 3" key="1">
    <citation type="journal article" date="2016" name="Nat. Commun.">
        <title>Thousands of microbial genomes shed light on interconnected biogeochemical processes in an aquifer system.</title>
        <authorList>
            <person name="Anantharaman K."/>
            <person name="Brown C.T."/>
            <person name="Hug L.A."/>
            <person name="Sharon I."/>
            <person name="Castelle C.J."/>
            <person name="Probst A.J."/>
            <person name="Thomas B.C."/>
            <person name="Singh A."/>
            <person name="Wilkins M.J."/>
            <person name="Karaoz U."/>
            <person name="Brodie E.L."/>
            <person name="Williams K.H."/>
            <person name="Hubbard S.S."/>
            <person name="Banfield J.F."/>
        </authorList>
    </citation>
    <scope>NUCLEOTIDE SEQUENCE [LARGE SCALE GENOMIC DNA]</scope>
</reference>
<dbReference type="Proteomes" id="UP000177950">
    <property type="component" value="Unassembled WGS sequence"/>
</dbReference>
<protein>
    <recommendedName>
        <fullName evidence="4">Periplasmic heavy metal sensor</fullName>
    </recommendedName>
</protein>
<keyword evidence="1" id="KW-0732">Signal</keyword>
<dbReference type="EMBL" id="MFSV01000192">
    <property type="protein sequence ID" value="OGI56350.1"/>
    <property type="molecule type" value="Genomic_DNA"/>
</dbReference>
<dbReference type="PROSITE" id="PS51257">
    <property type="entry name" value="PROKAR_LIPOPROTEIN"/>
    <property type="match status" value="1"/>
</dbReference>
<evidence type="ECO:0008006" key="4">
    <source>
        <dbReference type="Google" id="ProtNLM"/>
    </source>
</evidence>
<name>A0A1F6UG28_9PROT</name>
<evidence type="ECO:0000256" key="1">
    <source>
        <dbReference type="SAM" id="SignalP"/>
    </source>
</evidence>
<dbReference type="AlphaFoldDB" id="A0A1F6UG28"/>
<sequence>MKRIALLLLALAGLSLAACAPRAPDPDRFAEKFFDHGKESILDAMKDQKVGESQLAAARGIIDRHEPDARREMAAAMRAQQALMLALSSGRDSATLLSLEADQHRVQDQVLRTIGRMHEELASAVGPEKWQGTSARLEEKYSRYFRPRK</sequence>
<comment type="caution">
    <text evidence="2">The sequence shown here is derived from an EMBL/GenBank/DDBJ whole genome shotgun (WGS) entry which is preliminary data.</text>
</comment>
<organism evidence="2 3">
    <name type="scientific">Candidatus Muproteobacteria bacterium RBG_19FT_COMBO_61_10</name>
    <dbReference type="NCBI Taxonomy" id="1817761"/>
    <lineage>
        <taxon>Bacteria</taxon>
        <taxon>Pseudomonadati</taxon>
        <taxon>Pseudomonadota</taxon>
        <taxon>Candidatus Muproteobacteria</taxon>
    </lineage>
</organism>
<proteinExistence type="predicted"/>
<accession>A0A1F6UG28</accession>
<feature type="signal peptide" evidence="1">
    <location>
        <begin position="1"/>
        <end position="20"/>
    </location>
</feature>
<gene>
    <name evidence="2" type="ORF">A2V58_06255</name>
</gene>
<feature type="chain" id="PRO_5009527006" description="Periplasmic heavy metal sensor" evidence="1">
    <location>
        <begin position="21"/>
        <end position="149"/>
    </location>
</feature>
<evidence type="ECO:0000313" key="2">
    <source>
        <dbReference type="EMBL" id="OGI56350.1"/>
    </source>
</evidence>